<keyword evidence="2" id="KW-0472">Membrane</keyword>
<comment type="caution">
    <text evidence="3">The sequence shown here is derived from an EMBL/GenBank/DDBJ whole genome shotgun (WGS) entry which is preliminary data.</text>
</comment>
<sequence length="112" mass="12084">MASRLVKSTSIIRNTAFTRRGSTVSKRRPPPDETTLAGAQHKVSLSGPSLGHLISELSATRPGMETLRQPGQTISEEHRSMIRSTAKLILGVPIVIGTGIVGYNYLLNTDET</sequence>
<name>A0ABR0E1Y5_ZASCE</name>
<dbReference type="Proteomes" id="UP001305779">
    <property type="component" value="Unassembled WGS sequence"/>
</dbReference>
<evidence type="ECO:0000313" key="3">
    <source>
        <dbReference type="EMBL" id="KAK4495422.1"/>
    </source>
</evidence>
<evidence type="ECO:0000256" key="2">
    <source>
        <dbReference type="SAM" id="Phobius"/>
    </source>
</evidence>
<evidence type="ECO:0000313" key="4">
    <source>
        <dbReference type="Proteomes" id="UP001305779"/>
    </source>
</evidence>
<organism evidence="3 4">
    <name type="scientific">Zasmidium cellare</name>
    <name type="common">Wine cellar mold</name>
    <name type="synonym">Racodium cellare</name>
    <dbReference type="NCBI Taxonomy" id="395010"/>
    <lineage>
        <taxon>Eukaryota</taxon>
        <taxon>Fungi</taxon>
        <taxon>Dikarya</taxon>
        <taxon>Ascomycota</taxon>
        <taxon>Pezizomycotina</taxon>
        <taxon>Dothideomycetes</taxon>
        <taxon>Dothideomycetidae</taxon>
        <taxon>Mycosphaerellales</taxon>
        <taxon>Mycosphaerellaceae</taxon>
        <taxon>Zasmidium</taxon>
    </lineage>
</organism>
<gene>
    <name evidence="3" type="ORF">PRZ48_013753</name>
</gene>
<accession>A0ABR0E1Y5</accession>
<protein>
    <submittedName>
        <fullName evidence="3">Uncharacterized protein</fullName>
    </submittedName>
</protein>
<keyword evidence="2" id="KW-0812">Transmembrane</keyword>
<keyword evidence="4" id="KW-1185">Reference proteome</keyword>
<proteinExistence type="predicted"/>
<reference evidence="3 4" key="1">
    <citation type="journal article" date="2023" name="G3 (Bethesda)">
        <title>A chromosome-level genome assembly of Zasmidium syzygii isolated from banana leaves.</title>
        <authorList>
            <person name="van Westerhoven A.C."/>
            <person name="Mehrabi R."/>
            <person name="Talebi R."/>
            <person name="Steentjes M.B.F."/>
            <person name="Corcolon B."/>
            <person name="Chong P.A."/>
            <person name="Kema G.H.J."/>
            <person name="Seidl M.F."/>
        </authorList>
    </citation>
    <scope>NUCLEOTIDE SEQUENCE [LARGE SCALE GENOMIC DNA]</scope>
    <source>
        <strain evidence="3 4">P124</strain>
    </source>
</reference>
<evidence type="ECO:0000256" key="1">
    <source>
        <dbReference type="SAM" id="MobiDB-lite"/>
    </source>
</evidence>
<feature type="region of interest" description="Disordered" evidence="1">
    <location>
        <begin position="17"/>
        <end position="38"/>
    </location>
</feature>
<keyword evidence="2" id="KW-1133">Transmembrane helix</keyword>
<feature type="transmembrane region" description="Helical" evidence="2">
    <location>
        <begin position="88"/>
        <end position="106"/>
    </location>
</feature>
<dbReference type="EMBL" id="JAXOVC010000012">
    <property type="protein sequence ID" value="KAK4495422.1"/>
    <property type="molecule type" value="Genomic_DNA"/>
</dbReference>